<accession>C7P5A1</accession>
<dbReference type="KEGG" id="mfe:Mefer_1476"/>
<dbReference type="GeneID" id="8366182"/>
<gene>
    <name evidence="1" type="ordered locus">Mefer_1476</name>
</gene>
<name>C7P5A1_METFA</name>
<dbReference type="Proteomes" id="UP000001495">
    <property type="component" value="Chromosome"/>
</dbReference>
<dbReference type="eggNOG" id="arCOG08298">
    <property type="taxonomic scope" value="Archaea"/>
</dbReference>
<dbReference type="AlphaFoldDB" id="C7P5A1"/>
<organism evidence="1 2">
    <name type="scientific">Methanocaldococcus fervens (strain DSM 4213 / JCM 15782 / AG86)</name>
    <name type="common">Methanococcus fervens</name>
    <dbReference type="NCBI Taxonomy" id="573064"/>
    <lineage>
        <taxon>Archaea</taxon>
        <taxon>Methanobacteriati</taxon>
        <taxon>Methanobacteriota</taxon>
        <taxon>Methanomada group</taxon>
        <taxon>Methanococci</taxon>
        <taxon>Methanococcales</taxon>
        <taxon>Methanocaldococcaceae</taxon>
        <taxon>Methanocaldococcus</taxon>
    </lineage>
</organism>
<evidence type="ECO:0000313" key="1">
    <source>
        <dbReference type="EMBL" id="ACV25279.1"/>
    </source>
</evidence>
<reference evidence="1" key="1">
    <citation type="submission" date="2009-08" db="EMBL/GenBank/DDBJ databases">
        <title>Complete sequence of chromosome of Methanocaldococcus fervens AG86.</title>
        <authorList>
            <consortium name="US DOE Joint Genome Institute"/>
            <person name="Lucas S."/>
            <person name="Copeland A."/>
            <person name="Lapidus A."/>
            <person name="Glavina del Rio T."/>
            <person name="Tice H."/>
            <person name="Bruce D."/>
            <person name="Goodwin L."/>
            <person name="Pitluck S."/>
            <person name="Chertkov O."/>
            <person name="Detter J.C."/>
            <person name="Han C."/>
            <person name="Tapia R."/>
            <person name="Larimer F."/>
            <person name="Land M."/>
            <person name="Hauser L."/>
            <person name="Kyrpides N."/>
            <person name="Ovchinnikova G."/>
            <person name="Lupa-Sieprawska M."/>
            <person name="Whitman W.B."/>
        </authorList>
    </citation>
    <scope>NUCLEOTIDE SEQUENCE [LARGE SCALE GENOMIC DNA]</scope>
    <source>
        <strain evidence="1">AG86</strain>
    </source>
</reference>
<dbReference type="STRING" id="573064.Mefer_1476"/>
<protein>
    <submittedName>
        <fullName evidence="1">Uncharacterized protein</fullName>
    </submittedName>
</protein>
<dbReference type="HOGENOM" id="CLU_1881070_0_0_2"/>
<dbReference type="RefSeq" id="WP_015792012.1">
    <property type="nucleotide sequence ID" value="NC_013156.1"/>
</dbReference>
<evidence type="ECO:0000313" key="2">
    <source>
        <dbReference type="Proteomes" id="UP000001495"/>
    </source>
</evidence>
<keyword evidence="2" id="KW-1185">Reference proteome</keyword>
<proteinExistence type="predicted"/>
<sequence>MLNKLNYLFLFQKLIKEGNLKIIITNIFSLVINRDYVILDIENINLLKKMVEAIAPKKNEKIKSFFEKIDDLKNLLSEVSKLAEILVKEKKTIILKYHGREILIVGYDARGGLILKNIKIVDKLDLIKMLSEFRD</sequence>
<dbReference type="EMBL" id="CP001696">
    <property type="protein sequence ID" value="ACV25279.1"/>
    <property type="molecule type" value="Genomic_DNA"/>
</dbReference>
<dbReference type="OrthoDB" id="65819at2157"/>